<dbReference type="GO" id="GO:0046872">
    <property type="term" value="F:metal ion binding"/>
    <property type="evidence" value="ECO:0007669"/>
    <property type="project" value="UniProtKB-KW"/>
</dbReference>
<feature type="transmembrane region" description="Helical" evidence="3">
    <location>
        <begin position="114"/>
        <end position="135"/>
    </location>
</feature>
<comment type="caution">
    <text evidence="5">The sequence shown here is derived from an EMBL/GenBank/DDBJ whole genome shotgun (WGS) entry which is preliminary data.</text>
</comment>
<evidence type="ECO:0000313" key="5">
    <source>
        <dbReference type="EMBL" id="MBO8416096.1"/>
    </source>
</evidence>
<evidence type="ECO:0000256" key="3">
    <source>
        <dbReference type="SAM" id="Phobius"/>
    </source>
</evidence>
<feature type="transmembrane region" description="Helical" evidence="3">
    <location>
        <begin position="6"/>
        <end position="24"/>
    </location>
</feature>
<dbReference type="Gene3D" id="3.60.21.10">
    <property type="match status" value="1"/>
</dbReference>
<evidence type="ECO:0000259" key="4">
    <source>
        <dbReference type="Pfam" id="PF00149"/>
    </source>
</evidence>
<dbReference type="GO" id="GO:0008758">
    <property type="term" value="F:UDP-2,3-diacylglucosamine hydrolase activity"/>
    <property type="evidence" value="ECO:0007669"/>
    <property type="project" value="TreeGrafter"/>
</dbReference>
<dbReference type="InterPro" id="IPR029052">
    <property type="entry name" value="Metallo-depent_PP-like"/>
</dbReference>
<dbReference type="Proteomes" id="UP000823631">
    <property type="component" value="Unassembled WGS sequence"/>
</dbReference>
<evidence type="ECO:0000313" key="6">
    <source>
        <dbReference type="Proteomes" id="UP000823631"/>
    </source>
</evidence>
<feature type="transmembrane region" description="Helical" evidence="3">
    <location>
        <begin position="66"/>
        <end position="94"/>
    </location>
</feature>
<dbReference type="GO" id="GO:0016020">
    <property type="term" value="C:membrane"/>
    <property type="evidence" value="ECO:0007669"/>
    <property type="project" value="GOC"/>
</dbReference>
<evidence type="ECO:0000256" key="1">
    <source>
        <dbReference type="ARBA" id="ARBA00022723"/>
    </source>
</evidence>
<feature type="domain" description="Calcineurin-like phosphoesterase" evidence="4">
    <location>
        <begin position="157"/>
        <end position="329"/>
    </location>
</feature>
<keyword evidence="3" id="KW-0472">Membrane</keyword>
<keyword evidence="3" id="KW-0812">Transmembrane</keyword>
<dbReference type="InterPro" id="IPR051158">
    <property type="entry name" value="Metallophosphoesterase_sf"/>
</dbReference>
<name>A0A9D9DAG2_9GAMM</name>
<reference evidence="5" key="1">
    <citation type="submission" date="2020-10" db="EMBL/GenBank/DDBJ databases">
        <authorList>
            <person name="Gilroy R."/>
        </authorList>
    </citation>
    <scope>NUCLEOTIDE SEQUENCE</scope>
    <source>
        <strain evidence="5">17213</strain>
    </source>
</reference>
<dbReference type="GO" id="GO:0009245">
    <property type="term" value="P:lipid A biosynthetic process"/>
    <property type="evidence" value="ECO:0007669"/>
    <property type="project" value="TreeGrafter"/>
</dbReference>
<gene>
    <name evidence="5" type="ORF">IAB19_06935</name>
</gene>
<dbReference type="EMBL" id="JADINH010000145">
    <property type="protein sequence ID" value="MBO8416096.1"/>
    <property type="molecule type" value="Genomic_DNA"/>
</dbReference>
<proteinExistence type="predicted"/>
<accession>A0A9D9DAG2</accession>
<dbReference type="Pfam" id="PF00149">
    <property type="entry name" value="Metallophos"/>
    <property type="match status" value="1"/>
</dbReference>
<dbReference type="PANTHER" id="PTHR31302">
    <property type="entry name" value="TRANSMEMBRANE PROTEIN WITH METALLOPHOSPHOESTERASE DOMAIN-RELATED"/>
    <property type="match status" value="1"/>
</dbReference>
<protein>
    <submittedName>
        <fullName evidence="5">Metallophosphoesterase</fullName>
    </submittedName>
</protein>
<dbReference type="InterPro" id="IPR004843">
    <property type="entry name" value="Calcineurin-like_PHP"/>
</dbReference>
<keyword evidence="3" id="KW-1133">Transmembrane helix</keyword>
<dbReference type="CDD" id="cd07385">
    <property type="entry name" value="MPP_YkuE_C"/>
    <property type="match status" value="1"/>
</dbReference>
<organism evidence="5 6">
    <name type="scientific">Candidatus Avisuccinivibrio stercorigallinarum</name>
    <dbReference type="NCBI Taxonomy" id="2840704"/>
    <lineage>
        <taxon>Bacteria</taxon>
        <taxon>Pseudomonadati</taxon>
        <taxon>Pseudomonadota</taxon>
        <taxon>Gammaproteobacteria</taxon>
        <taxon>Aeromonadales</taxon>
        <taxon>Succinivibrionaceae</taxon>
        <taxon>Succinivibrionaceae incertae sedis</taxon>
        <taxon>Candidatus Avisuccinivibrio</taxon>
    </lineage>
</organism>
<dbReference type="SUPFAM" id="SSF56300">
    <property type="entry name" value="Metallo-dependent phosphatases"/>
    <property type="match status" value="1"/>
</dbReference>
<keyword evidence="2" id="KW-0378">Hydrolase</keyword>
<keyword evidence="1" id="KW-0479">Metal-binding</keyword>
<dbReference type="AlphaFoldDB" id="A0A9D9DAG2"/>
<dbReference type="PANTHER" id="PTHR31302:SF31">
    <property type="entry name" value="PHOSPHODIESTERASE YAEI"/>
    <property type="match status" value="1"/>
</dbReference>
<sequence>MQLIFLVIIALFAGSGFYAVLNLLRHRRVPYSRAILAALLFALLSGGHQYLLFWGNTAKLGLFSHVLYLTAFCAVFSLLALPPVLISDIVLSIVRLKYGRGFLTRPRIIARRKAWAVVLSAFLCLCSGLALYNAVKAPALKYQDIYVKELPASLNGLKIAQLTDVHTSPLFTRPRSEAMVQQVTEANPDLIVFTGDQVDGTPQMREDALLPFTKLQAPLGMYFIPGNHEYILSMAAWRDWYQGHNLRLLINEHVSLTYGDGRINIVGLDDEAALTRGGSEFSGPNIEKALEGAPQADFTLLLAHQPRQAERYSADKYGIDLMLSGHTHGGQIPILRSMTAAANHGFVAGLYQVGDMQLYVSEGSGLWQGFCARLDTEGEVTIFTLKSAP</sequence>
<feature type="transmembrane region" description="Helical" evidence="3">
    <location>
        <begin position="36"/>
        <end position="54"/>
    </location>
</feature>
<evidence type="ECO:0000256" key="2">
    <source>
        <dbReference type="ARBA" id="ARBA00022801"/>
    </source>
</evidence>
<reference evidence="5" key="2">
    <citation type="journal article" date="2021" name="PeerJ">
        <title>Extensive microbial diversity within the chicken gut microbiome revealed by metagenomics and culture.</title>
        <authorList>
            <person name="Gilroy R."/>
            <person name="Ravi A."/>
            <person name="Getino M."/>
            <person name="Pursley I."/>
            <person name="Horton D.L."/>
            <person name="Alikhan N.F."/>
            <person name="Baker D."/>
            <person name="Gharbi K."/>
            <person name="Hall N."/>
            <person name="Watson M."/>
            <person name="Adriaenssens E.M."/>
            <person name="Foster-Nyarko E."/>
            <person name="Jarju S."/>
            <person name="Secka A."/>
            <person name="Antonio M."/>
            <person name="Oren A."/>
            <person name="Chaudhuri R.R."/>
            <person name="La Ragione R."/>
            <person name="Hildebrand F."/>
            <person name="Pallen M.J."/>
        </authorList>
    </citation>
    <scope>NUCLEOTIDE SEQUENCE</scope>
    <source>
        <strain evidence="5">17213</strain>
    </source>
</reference>